<evidence type="ECO:0000313" key="3">
    <source>
        <dbReference type="EMBL" id="QIM53915.1"/>
    </source>
</evidence>
<evidence type="ECO:0000313" key="4">
    <source>
        <dbReference type="Proteomes" id="UP000503162"/>
    </source>
</evidence>
<name>A0A6G8ILM1_9BURK</name>
<dbReference type="KEGG" id="hcz:G9Q37_18000"/>
<dbReference type="EMBL" id="CP049989">
    <property type="protein sequence ID" value="QIM53915.1"/>
    <property type="molecule type" value="Genomic_DNA"/>
</dbReference>
<evidence type="ECO:0000256" key="2">
    <source>
        <dbReference type="SAM" id="Phobius"/>
    </source>
</evidence>
<keyword evidence="2" id="KW-0472">Membrane</keyword>
<keyword evidence="2" id="KW-1133">Transmembrane helix</keyword>
<sequence length="802" mass="85576">MMKSPPSGPARAARPRAASALVELDPPPARAADRLVTGQALVVSTTAVSHGLLRQLGVMSAACASWGGSVVATRLGAAAGEAWVAGVFGVTSALFSLYDSWLTQRSHHDAEQQHRRFCALLGRQHLLLHRLQQRVDGGDTEPALAAALGVGRFNQQVLLRLLAGLEEALLPEREREAAARLRGLRLDHLVLAERALCLRAAWLERPGEAPRERAACDAAAERDALAEQIAALDATQRVPLPQRLRGLKHGPFEHLSDEQLVLLRDGRLQPAKTPAELTGIACSLAAKAVQATAAAPLAGDLAGAAGGITCVLAPLSALSAWLDVQGGARLNRRARRLALAEHDAVARLVALRQWHQADPDPLRRAMLRQTLDNLAHARARRWRTQRRLGAVGRLRRLKGLVGALNLPLVVVGSALALAGVASLATLPGALIGGVMAAGFMFALGAFAWHLHREERRARAQQRAALRFVQAHGPQAIERLCLGEFDADPALDGAAREALCHNPYLSLEWHLHQLHAVALAPKGTAPCASEHLLRGLDLPPDTLEALRDAAQVLPADGHRRLLRAVLADRFGLRLFDEAPTEGADPAPPWPHPPVVPLDAPPGAPRAVSAPASPLMAALKALDANDRRHSAWGALRHAGRHRLATPGRVLRRLRALEARGGASAQEAHDTLLRALLLQWIAQLPAGEAAPAGDSVERLSRRLTALARACDGAADELLASPQLRASGRAIARRQRQLAQLARTLEPVVRRERGAADPWWEPLLPSAPDDEPGTSVEPPPFDDAAESASGAPFPCEPPLPAYALKA</sequence>
<gene>
    <name evidence="3" type="ORF">G9Q37_18000</name>
</gene>
<dbReference type="AlphaFoldDB" id="A0A6G8ILM1"/>
<evidence type="ECO:0000256" key="1">
    <source>
        <dbReference type="SAM" id="MobiDB-lite"/>
    </source>
</evidence>
<feature type="transmembrane region" description="Helical" evidence="2">
    <location>
        <begin position="403"/>
        <end position="424"/>
    </location>
</feature>
<proteinExistence type="predicted"/>
<feature type="region of interest" description="Disordered" evidence="1">
    <location>
        <begin position="755"/>
        <end position="802"/>
    </location>
</feature>
<feature type="transmembrane region" description="Helical" evidence="2">
    <location>
        <begin position="430"/>
        <end position="450"/>
    </location>
</feature>
<reference evidence="3 4" key="1">
    <citation type="submission" date="2020-03" db="EMBL/GenBank/DDBJ databases">
        <title>Hydrogenophaga sp. nov. isolated from cyanobacterial mat.</title>
        <authorList>
            <person name="Thorat V."/>
            <person name="Kirdat K."/>
            <person name="Tiwarekar B."/>
            <person name="Costa E.D."/>
            <person name="Yadav A."/>
        </authorList>
    </citation>
    <scope>NUCLEOTIDE SEQUENCE [LARGE SCALE GENOMIC DNA]</scope>
    <source>
        <strain evidence="3 4">BA0156</strain>
    </source>
</reference>
<organism evidence="3 4">
    <name type="scientific">Hydrogenophaga crocea</name>
    <dbReference type="NCBI Taxonomy" id="2716225"/>
    <lineage>
        <taxon>Bacteria</taxon>
        <taxon>Pseudomonadati</taxon>
        <taxon>Pseudomonadota</taxon>
        <taxon>Betaproteobacteria</taxon>
        <taxon>Burkholderiales</taxon>
        <taxon>Comamonadaceae</taxon>
        <taxon>Hydrogenophaga</taxon>
    </lineage>
</organism>
<protein>
    <submittedName>
        <fullName evidence="3">Uncharacterized protein</fullName>
    </submittedName>
</protein>
<keyword evidence="2" id="KW-0812">Transmembrane</keyword>
<dbReference type="RefSeq" id="WP_166229384.1">
    <property type="nucleotide sequence ID" value="NZ_CP049989.1"/>
</dbReference>
<dbReference type="Proteomes" id="UP000503162">
    <property type="component" value="Chromosome"/>
</dbReference>
<keyword evidence="4" id="KW-1185">Reference proteome</keyword>
<accession>A0A6G8ILM1</accession>